<evidence type="ECO:0008006" key="5">
    <source>
        <dbReference type="Google" id="ProtNLM"/>
    </source>
</evidence>
<dbReference type="GO" id="GO:0009421">
    <property type="term" value="C:bacterial-type flagellum filament cap"/>
    <property type="evidence" value="ECO:0007669"/>
    <property type="project" value="InterPro"/>
</dbReference>
<dbReference type="AlphaFoldDB" id="A0A7W5E3L3"/>
<dbReference type="PANTHER" id="PTHR30288">
    <property type="entry name" value="FLAGELLAR CAP/ASSEMBLY PROTEIN FLID"/>
    <property type="match status" value="1"/>
</dbReference>
<dbReference type="Proteomes" id="UP000536179">
    <property type="component" value="Unassembled WGS sequence"/>
</dbReference>
<dbReference type="PANTHER" id="PTHR30288:SF0">
    <property type="entry name" value="FLAGELLAR HOOK-ASSOCIATED PROTEIN 2"/>
    <property type="match status" value="1"/>
</dbReference>
<dbReference type="InterPro" id="IPR040026">
    <property type="entry name" value="FliD"/>
</dbReference>
<organism evidence="3 4">
    <name type="scientific">Aporhodopirellula rubra</name>
    <dbReference type="NCBI Taxonomy" id="980271"/>
    <lineage>
        <taxon>Bacteria</taxon>
        <taxon>Pseudomonadati</taxon>
        <taxon>Planctomycetota</taxon>
        <taxon>Planctomycetia</taxon>
        <taxon>Pirellulales</taxon>
        <taxon>Pirellulaceae</taxon>
        <taxon>Aporhodopirellula</taxon>
    </lineage>
</organism>
<sequence>MSINSSYSPNAAINRRLLIENVQYSARVSSASDTTTLRQSINPTFRRITNLVTNIRDRAMASAQGERAYSQSAIDDALAEISNLLGSSLDLGGPDNAVLKGVNANQIANVEVLSLPLGKSLTFSGGVTTRERPASVVIKETSQLIQGGGTLSVDSGNGQKNITVREGTSLAGLVRTINSNNYGVLASNVDGRLQLASRDPNANASLSVDVRPIRVVGGSLAPTIEGQNLTQVADVDISDLRLGQSATLQGTRDTLATSATVTYVGDGNGLVNGTAAFDVTGAYGTVNISANEGETLTQLATRVNDAADSSGVTAEVVNNELRLQSVERGAASQIRVDNVVPHYESSVEGVNAQQIDAFELTDIADGSEVTLTGSITTAADEAHATYHGGTGGVVASSATFTLTGDIGSAEYSVTEGESLTDVRDRINGESLTTGVTATVDGDELTFSSQAAGSGSSVQVSVSEIGPNTEVAGVNASQFGSFEVVTSAADPGSVLKGKVAIAAAQAALVYEGSNGQVKDNSLLSITGNLGSTTILIVRNQSLVSVRDLINSNTDETGVVAMVSGDELTLKSQTYGSSAIVAAEADTGKFDTAGGDGEGNATGLDAELIINGDAVTADANHVTYSDGVGSYSFEVEAGFSGTLDAITVNASTGNVSGVNAAQVSGFTVDSLESAPSQTLNVEVNTEAERGQLVYQGKSGEMKDAADVTISGEFGSASFSFADKQSLDSVRDAINAETSSTGVTATVSGNDLTLESVNEGTQGTVLISLESGKFNTNGGDGNGSAAGVDAEVTINGEQMTANGNRLSYADGFGTYSIGLAEGFTGVADSVTATSNEGEFTISGVDGSGVATGVDAEASINGQNVIADGNDFQFTIEDADVSFTLASGFSGGLNPITLRSTPSTFDVAGADEYGSAWGSDATATINGVTYTSSDDVFDIDVDGSSVTFEFSEDYVGAFDPIDIAGATSEVRRSYSGNSYRAHGAERVIELNGQSLAFENGRYIAEQEGIRLALTLADGFQGTFDAFSVSAGGNVNLAPIADIYDPLEGYALEATTRALGDLFEFASGGHYSEADANPFAAVHLAATALLQLQTLAGGESLPQGRSLKGVFLDQYA</sequence>
<proteinExistence type="predicted"/>
<dbReference type="EMBL" id="JACHXU010000024">
    <property type="protein sequence ID" value="MBB3209478.1"/>
    <property type="molecule type" value="Genomic_DNA"/>
</dbReference>
<dbReference type="InterPro" id="IPR010810">
    <property type="entry name" value="Flagellin_hook_IN_motif"/>
</dbReference>
<evidence type="ECO:0000313" key="3">
    <source>
        <dbReference type="EMBL" id="MBB3209478.1"/>
    </source>
</evidence>
<dbReference type="GO" id="GO:0071973">
    <property type="term" value="P:bacterial-type flagellum-dependent cell motility"/>
    <property type="evidence" value="ECO:0007669"/>
    <property type="project" value="TreeGrafter"/>
</dbReference>
<keyword evidence="2" id="KW-0975">Bacterial flagellum</keyword>
<comment type="subcellular location">
    <subcellularLocation>
        <location evidence="1">Bacterial flagellum</location>
    </subcellularLocation>
</comment>
<evidence type="ECO:0000313" key="4">
    <source>
        <dbReference type="Proteomes" id="UP000536179"/>
    </source>
</evidence>
<name>A0A7W5E3L3_9BACT</name>
<keyword evidence="4" id="KW-1185">Reference proteome</keyword>
<dbReference type="Pfam" id="PF07196">
    <property type="entry name" value="Flagellin_IN"/>
    <property type="match status" value="4"/>
</dbReference>
<protein>
    <recommendedName>
        <fullName evidence="5">Flagellin N-terminal domain-containing protein</fullName>
    </recommendedName>
</protein>
<accession>A0A7W5E3L3</accession>
<evidence type="ECO:0000256" key="1">
    <source>
        <dbReference type="ARBA" id="ARBA00004365"/>
    </source>
</evidence>
<dbReference type="RefSeq" id="WP_315854684.1">
    <property type="nucleotide sequence ID" value="NZ_JACHXU010000024.1"/>
</dbReference>
<gene>
    <name evidence="3" type="ORF">FHS27_005318</name>
</gene>
<reference evidence="3 4" key="1">
    <citation type="submission" date="2020-08" db="EMBL/GenBank/DDBJ databases">
        <title>Genomic Encyclopedia of Type Strains, Phase III (KMG-III): the genomes of soil and plant-associated and newly described type strains.</title>
        <authorList>
            <person name="Whitman W."/>
        </authorList>
    </citation>
    <scope>NUCLEOTIDE SEQUENCE [LARGE SCALE GENOMIC DNA]</scope>
    <source>
        <strain evidence="3 4">CECT 8075</strain>
    </source>
</reference>
<evidence type="ECO:0000256" key="2">
    <source>
        <dbReference type="ARBA" id="ARBA00023143"/>
    </source>
</evidence>
<comment type="caution">
    <text evidence="3">The sequence shown here is derived from an EMBL/GenBank/DDBJ whole genome shotgun (WGS) entry which is preliminary data.</text>
</comment>